<organism evidence="1 2">
    <name type="scientific">Oesophagostomum dentatum</name>
    <name type="common">Nodular worm</name>
    <dbReference type="NCBI Taxonomy" id="61180"/>
    <lineage>
        <taxon>Eukaryota</taxon>
        <taxon>Metazoa</taxon>
        <taxon>Ecdysozoa</taxon>
        <taxon>Nematoda</taxon>
        <taxon>Chromadorea</taxon>
        <taxon>Rhabditida</taxon>
        <taxon>Rhabditina</taxon>
        <taxon>Rhabditomorpha</taxon>
        <taxon>Strongyloidea</taxon>
        <taxon>Strongylidae</taxon>
        <taxon>Oesophagostomum</taxon>
    </lineage>
</organism>
<dbReference type="EMBL" id="KN550804">
    <property type="protein sequence ID" value="KHJ93365.1"/>
    <property type="molecule type" value="Genomic_DNA"/>
</dbReference>
<reference evidence="1 2" key="1">
    <citation type="submission" date="2014-03" db="EMBL/GenBank/DDBJ databases">
        <title>Draft genome of the hookworm Oesophagostomum dentatum.</title>
        <authorList>
            <person name="Mitreva M."/>
        </authorList>
    </citation>
    <scope>NUCLEOTIDE SEQUENCE [LARGE SCALE GENOMIC DNA]</scope>
    <source>
        <strain evidence="1 2">OD-Hann</strain>
    </source>
</reference>
<dbReference type="AlphaFoldDB" id="A0A0B1TDC5"/>
<keyword evidence="2" id="KW-1185">Reference proteome</keyword>
<evidence type="ECO:0000313" key="1">
    <source>
        <dbReference type="EMBL" id="KHJ93365.1"/>
    </source>
</evidence>
<dbReference type="Proteomes" id="UP000053660">
    <property type="component" value="Unassembled WGS sequence"/>
</dbReference>
<accession>A0A0B1TDC5</accession>
<proteinExistence type="predicted"/>
<name>A0A0B1TDC5_OESDE</name>
<evidence type="ECO:0000313" key="2">
    <source>
        <dbReference type="Proteomes" id="UP000053660"/>
    </source>
</evidence>
<dbReference type="OrthoDB" id="252722at2759"/>
<gene>
    <name evidence="1" type="ORF">OESDEN_06728</name>
</gene>
<sequence length="242" mass="26536">MEGQSRRCDECESRCSMTAMRRCITCVRDIGRHISVGCTLDCVVCLECCVDRHNGHELTSLAARSSSSVTDRPVASSTPLFSTPRYIHGNASTSDCQIAEQVNIGSQNPSSTATSIRDDRPRVPVAVTTTESEVVFLEESPLYYHLPVEKVSYSEVMRRSSSCSGKADCSGISSTKQNVSDDPHEMFYPSNSSTSACSSSSTDDSLYRKVSMNCTQCKLRQEDAQSLSPTHHYVNVSRLQSC</sequence>
<protein>
    <submittedName>
        <fullName evidence="1">Uncharacterized protein</fullName>
    </submittedName>
</protein>